<dbReference type="PROSITE" id="PS52050">
    <property type="entry name" value="WYL"/>
    <property type="match status" value="1"/>
</dbReference>
<dbReference type="EMBL" id="CAEZVB010000009">
    <property type="protein sequence ID" value="CAB4616076.1"/>
    <property type="molecule type" value="Genomic_DNA"/>
</dbReference>
<evidence type="ECO:0000313" key="2">
    <source>
        <dbReference type="EMBL" id="CAB4616076.1"/>
    </source>
</evidence>
<gene>
    <name evidence="2" type="ORF">UFOPK1908_00383</name>
</gene>
<protein>
    <submittedName>
        <fullName evidence="2">Unannotated protein</fullName>
    </submittedName>
</protein>
<name>A0A6J6HSN1_9ZZZZ</name>
<dbReference type="PANTHER" id="PTHR34580">
    <property type="match status" value="1"/>
</dbReference>
<dbReference type="InterPro" id="IPR051534">
    <property type="entry name" value="CBASS_pafABC_assoc_protein"/>
</dbReference>
<dbReference type="PANTHER" id="PTHR34580:SF3">
    <property type="entry name" value="PROTEIN PAFB"/>
    <property type="match status" value="1"/>
</dbReference>
<evidence type="ECO:0000259" key="1">
    <source>
        <dbReference type="Pfam" id="PF13280"/>
    </source>
</evidence>
<dbReference type="Pfam" id="PF13280">
    <property type="entry name" value="WYL"/>
    <property type="match status" value="1"/>
</dbReference>
<organism evidence="2">
    <name type="scientific">freshwater metagenome</name>
    <dbReference type="NCBI Taxonomy" id="449393"/>
    <lineage>
        <taxon>unclassified sequences</taxon>
        <taxon>metagenomes</taxon>
        <taxon>ecological metagenomes</taxon>
    </lineage>
</organism>
<feature type="domain" description="WYL" evidence="1">
    <location>
        <begin position="133"/>
        <end position="196"/>
    </location>
</feature>
<accession>A0A6J6HSN1</accession>
<sequence>MVFCLLGAARPVSRAQIRASVSGYDPDASDAAFERMFERDKDELRSMGIGIETIVDVHGEVEGYLIRRQNASAELQFNADELALLGLAAAISQEAIIEASTTTALRKIETVSGDAPDSIHRSNMRVNATDAALLPLMSSLREQRMVSFDYQGRNDRQAEKRSVDPWGVIAHEGAWYLVGHDRDRQAQRTFRLSRIQGSVTITAKNIECSRPVNLSLVDIVRGEQGEQHVTARVHITAGYGAALRQAHAGGLSPFADIEIEVRAISEDALVSQICAAGFGVKVLEPISVQERVIASLLAVSHYHVDAV</sequence>
<dbReference type="AlphaFoldDB" id="A0A6J6HSN1"/>
<proteinExistence type="predicted"/>
<dbReference type="InterPro" id="IPR026881">
    <property type="entry name" value="WYL_dom"/>
</dbReference>
<reference evidence="2" key="1">
    <citation type="submission" date="2020-05" db="EMBL/GenBank/DDBJ databases">
        <authorList>
            <person name="Chiriac C."/>
            <person name="Salcher M."/>
            <person name="Ghai R."/>
            <person name="Kavagutti S V."/>
        </authorList>
    </citation>
    <scope>NUCLEOTIDE SEQUENCE</scope>
</reference>